<name>A0AAN8VMU4_9MAGN</name>
<dbReference type="PANTHER" id="PTHR22778">
    <property type="entry name" value="OVARIAN CANCER GENE-2 PROTEIN-RELATED"/>
    <property type="match status" value="1"/>
</dbReference>
<evidence type="ECO:0000313" key="1">
    <source>
        <dbReference type="EMBL" id="KAK6937958.1"/>
    </source>
</evidence>
<dbReference type="AlphaFoldDB" id="A0AAN8VMU4"/>
<proteinExistence type="predicted"/>
<keyword evidence="2" id="KW-1185">Reference proteome</keyword>
<protein>
    <submittedName>
        <fullName evidence="1">Uncharacterized protein</fullName>
    </submittedName>
</protein>
<dbReference type="PANTHER" id="PTHR22778:SF52">
    <property type="entry name" value="SERINE HYDROLASE FSH DOMAIN-CONTAINING PROTEIN"/>
    <property type="match status" value="1"/>
</dbReference>
<evidence type="ECO:0000313" key="2">
    <source>
        <dbReference type="Proteomes" id="UP001370490"/>
    </source>
</evidence>
<dbReference type="Proteomes" id="UP001370490">
    <property type="component" value="Unassembled WGS sequence"/>
</dbReference>
<sequence length="61" mass="7521">MEFQIQRKSRILYLYGFRTRGEILKKLVMKWPKSVLGKFDLDFTELYNFEKCIAYIEDYMI</sequence>
<reference evidence="1 2" key="1">
    <citation type="submission" date="2023-12" db="EMBL/GenBank/DDBJ databases">
        <title>A high-quality genome assembly for Dillenia turbinata (Dilleniales).</title>
        <authorList>
            <person name="Chanderbali A."/>
        </authorList>
    </citation>
    <scope>NUCLEOTIDE SEQUENCE [LARGE SCALE GENOMIC DNA]</scope>
    <source>
        <strain evidence="1">LSX21</strain>
        <tissue evidence="1">Leaf</tissue>
    </source>
</reference>
<dbReference type="EMBL" id="JBAMMX010000006">
    <property type="protein sequence ID" value="KAK6937958.1"/>
    <property type="molecule type" value="Genomic_DNA"/>
</dbReference>
<accession>A0AAN8VMU4</accession>
<organism evidence="1 2">
    <name type="scientific">Dillenia turbinata</name>
    <dbReference type="NCBI Taxonomy" id="194707"/>
    <lineage>
        <taxon>Eukaryota</taxon>
        <taxon>Viridiplantae</taxon>
        <taxon>Streptophyta</taxon>
        <taxon>Embryophyta</taxon>
        <taxon>Tracheophyta</taxon>
        <taxon>Spermatophyta</taxon>
        <taxon>Magnoliopsida</taxon>
        <taxon>eudicotyledons</taxon>
        <taxon>Gunneridae</taxon>
        <taxon>Pentapetalae</taxon>
        <taxon>Dilleniales</taxon>
        <taxon>Dilleniaceae</taxon>
        <taxon>Dillenia</taxon>
    </lineage>
</organism>
<comment type="caution">
    <text evidence="1">The sequence shown here is derived from an EMBL/GenBank/DDBJ whole genome shotgun (WGS) entry which is preliminary data.</text>
</comment>
<gene>
    <name evidence="1" type="ORF">RJ641_031466</name>
</gene>
<feature type="non-terminal residue" evidence="1">
    <location>
        <position position="61"/>
    </location>
</feature>